<evidence type="ECO:0000256" key="8">
    <source>
        <dbReference type="ARBA" id="ARBA00023136"/>
    </source>
</evidence>
<dbReference type="PANTHER" id="PTHR43553">
    <property type="entry name" value="HEAVY METAL TRANSPORTER"/>
    <property type="match status" value="1"/>
</dbReference>
<evidence type="ECO:0000256" key="2">
    <source>
        <dbReference type="ARBA" id="ARBA00005417"/>
    </source>
</evidence>
<dbReference type="SUPFAM" id="SSF52540">
    <property type="entry name" value="P-loop containing nucleoside triphosphate hydrolases"/>
    <property type="match status" value="1"/>
</dbReference>
<keyword evidence="6 10" id="KW-0067">ATP-binding</keyword>
<dbReference type="PROSITE" id="PS50893">
    <property type="entry name" value="ABC_TRANSPORTER_2"/>
    <property type="match status" value="1"/>
</dbReference>
<comment type="function">
    <text evidence="10">Part of an ABC transporter complex. Responsible for energy coupling to the transport system.</text>
</comment>
<organism evidence="12 13">
    <name type="scientific">Methanoculleus methanifontis</name>
    <dbReference type="NCBI Taxonomy" id="2584086"/>
    <lineage>
        <taxon>Archaea</taxon>
        <taxon>Methanobacteriati</taxon>
        <taxon>Methanobacteriota</taxon>
        <taxon>Stenosarchaea group</taxon>
        <taxon>Methanomicrobia</taxon>
        <taxon>Methanomicrobiales</taxon>
        <taxon>Methanomicrobiaceae</taxon>
        <taxon>Methanoculleus</taxon>
    </lineage>
</organism>
<reference evidence="12" key="1">
    <citation type="submission" date="2019-05" db="EMBL/GenBank/DDBJ databases">
        <title>Isolation and characterization of methanogens from the cold seep sediment at Four-Way Closure Ridge.</title>
        <authorList>
            <person name="You Y.-T."/>
            <person name="Chen S.-C."/>
            <person name="Zhang W.-L."/>
            <person name="Lai M.-C."/>
        </authorList>
    </citation>
    <scope>NUCLEOTIDE SEQUENCE</scope>
    <source>
        <strain evidence="12">FWC-SCC3</strain>
    </source>
</reference>
<comment type="caution">
    <text evidence="12">The sequence shown here is derived from an EMBL/GenBank/DDBJ whole genome shotgun (WGS) entry which is preliminary data.</text>
</comment>
<keyword evidence="7" id="KW-1278">Translocase</keyword>
<comment type="similarity">
    <text evidence="2 10">Belongs to the ABC transporter superfamily.</text>
</comment>
<comment type="function">
    <text evidence="9">Probably part of an ABC transporter complex. Responsible for energy coupling to the transport system.</text>
</comment>
<dbReference type="InterPro" id="IPR003593">
    <property type="entry name" value="AAA+_ATPase"/>
</dbReference>
<accession>A0ABT8M125</accession>
<keyword evidence="8 10" id="KW-0472">Membrane</keyword>
<sequence length="277" mass="30783">MHLLETRDLTHIYRGDVRALEGVNFVAERKSRIAVIGPNGAGKSTLFKHFNGILKPTSGEVLVRGEPITRENVREVRKLVGLVFQNPDDQIFSPTVEQDVAFGPTNLGLDDETVTHRIEEALHLLGIEDLRERVPHHLSGGEKKRVAIAGILAMEPQVLVLDEPTAGLDPQGVADLVAFVNRLPEEYGMTVVFSTHHLGLVAEMADYIYVMDRGTIVGSGTVEEVFTRPELLTRTRLDVPPIPKLIRSLRENGVAIEMAYTYEDAKKSFLDAYVRRA</sequence>
<keyword evidence="5 10" id="KW-0547">Nucleotide-binding</keyword>
<name>A0ABT8M125_9EURY</name>
<dbReference type="SMART" id="SM00382">
    <property type="entry name" value="AAA"/>
    <property type="match status" value="1"/>
</dbReference>
<dbReference type="InterPro" id="IPR027417">
    <property type="entry name" value="P-loop_NTPase"/>
</dbReference>
<dbReference type="PROSITE" id="PS00211">
    <property type="entry name" value="ABC_TRANSPORTER_1"/>
    <property type="match status" value="1"/>
</dbReference>
<evidence type="ECO:0000256" key="6">
    <source>
        <dbReference type="ARBA" id="ARBA00022840"/>
    </source>
</evidence>
<dbReference type="Pfam" id="PF00005">
    <property type="entry name" value="ABC_tran"/>
    <property type="match status" value="1"/>
</dbReference>
<evidence type="ECO:0000256" key="10">
    <source>
        <dbReference type="RuleBase" id="RU364103"/>
    </source>
</evidence>
<keyword evidence="3 10" id="KW-0813">Transport</keyword>
<evidence type="ECO:0000256" key="5">
    <source>
        <dbReference type="ARBA" id="ARBA00022741"/>
    </source>
</evidence>
<evidence type="ECO:0000313" key="12">
    <source>
        <dbReference type="EMBL" id="MDN7012724.1"/>
    </source>
</evidence>
<dbReference type="Gene3D" id="3.40.50.300">
    <property type="entry name" value="P-loop containing nucleotide triphosphate hydrolases"/>
    <property type="match status" value="1"/>
</dbReference>
<dbReference type="InterPro" id="IPR017871">
    <property type="entry name" value="ABC_transporter-like_CS"/>
</dbReference>
<dbReference type="NCBIfam" id="NF010171">
    <property type="entry name" value="PRK13652.1"/>
    <property type="match status" value="1"/>
</dbReference>
<evidence type="ECO:0000256" key="4">
    <source>
        <dbReference type="ARBA" id="ARBA00022475"/>
    </source>
</evidence>
<dbReference type="CDD" id="cd03225">
    <property type="entry name" value="ABC_cobalt_CbiO_domain1"/>
    <property type="match status" value="1"/>
</dbReference>
<evidence type="ECO:0000256" key="9">
    <source>
        <dbReference type="ARBA" id="ARBA00025157"/>
    </source>
</evidence>
<dbReference type="GO" id="GO:0005524">
    <property type="term" value="F:ATP binding"/>
    <property type="evidence" value="ECO:0007669"/>
    <property type="project" value="UniProtKB-KW"/>
</dbReference>
<dbReference type="InterPro" id="IPR005876">
    <property type="entry name" value="Co_trans_ATP-bd"/>
</dbReference>
<dbReference type="NCBIfam" id="TIGR01166">
    <property type="entry name" value="cbiO"/>
    <property type="match status" value="1"/>
</dbReference>
<dbReference type="InterPro" id="IPR050095">
    <property type="entry name" value="ECF_ABC_transporter_ATP-bd"/>
</dbReference>
<dbReference type="RefSeq" id="WP_301677311.1">
    <property type="nucleotide sequence ID" value="NZ_VCYI01000007.1"/>
</dbReference>
<evidence type="ECO:0000256" key="3">
    <source>
        <dbReference type="ARBA" id="ARBA00022448"/>
    </source>
</evidence>
<dbReference type="Proteomes" id="UP001168423">
    <property type="component" value="Unassembled WGS sequence"/>
</dbReference>
<keyword evidence="4 10" id="KW-1003">Cell membrane</keyword>
<keyword evidence="13" id="KW-1185">Reference proteome</keyword>
<evidence type="ECO:0000313" key="13">
    <source>
        <dbReference type="Proteomes" id="UP001168423"/>
    </source>
</evidence>
<comment type="subcellular location">
    <subcellularLocation>
        <location evidence="1 10">Cell membrane</location>
        <topology evidence="1 10">Peripheral membrane protein</topology>
    </subcellularLocation>
</comment>
<protein>
    <recommendedName>
        <fullName evidence="10">ABC transporter ATP-binding protein</fullName>
    </recommendedName>
</protein>
<dbReference type="PANTHER" id="PTHR43553:SF24">
    <property type="entry name" value="ENERGY-COUPLING FACTOR TRANSPORTER ATP-BINDING PROTEIN ECFA1"/>
    <property type="match status" value="1"/>
</dbReference>
<feature type="domain" description="ABC transporter" evidence="11">
    <location>
        <begin position="4"/>
        <end position="238"/>
    </location>
</feature>
<evidence type="ECO:0000259" key="11">
    <source>
        <dbReference type="PROSITE" id="PS50893"/>
    </source>
</evidence>
<evidence type="ECO:0000256" key="1">
    <source>
        <dbReference type="ARBA" id="ARBA00004202"/>
    </source>
</evidence>
<evidence type="ECO:0000256" key="7">
    <source>
        <dbReference type="ARBA" id="ARBA00022967"/>
    </source>
</evidence>
<dbReference type="InterPro" id="IPR015856">
    <property type="entry name" value="ABC_transpr_CbiO/EcfA_su"/>
</dbReference>
<dbReference type="InterPro" id="IPR003439">
    <property type="entry name" value="ABC_transporter-like_ATP-bd"/>
</dbReference>
<proteinExistence type="inferred from homology"/>
<gene>
    <name evidence="12" type="ORF">FGW20_06655</name>
</gene>
<dbReference type="EMBL" id="VCYI01000007">
    <property type="protein sequence ID" value="MDN7012724.1"/>
    <property type="molecule type" value="Genomic_DNA"/>
</dbReference>